<comment type="caution">
    <text evidence="2">The sequence shown here is derived from an EMBL/GenBank/DDBJ whole genome shotgun (WGS) entry which is preliminary data.</text>
</comment>
<dbReference type="InterPro" id="IPR047703">
    <property type="entry name" value="SCO2322-like"/>
</dbReference>
<reference evidence="3" key="1">
    <citation type="journal article" date="2019" name="Int. J. Syst. Evol. Microbiol.">
        <title>The Global Catalogue of Microorganisms (GCM) 10K type strain sequencing project: providing services to taxonomists for standard genome sequencing and annotation.</title>
        <authorList>
            <consortium name="The Broad Institute Genomics Platform"/>
            <consortium name="The Broad Institute Genome Sequencing Center for Infectious Disease"/>
            <person name="Wu L."/>
            <person name="Ma J."/>
        </authorList>
    </citation>
    <scope>NUCLEOTIDE SEQUENCE [LARGE SCALE GENOMIC DNA]</scope>
    <source>
        <strain evidence="3">JCM 13006</strain>
    </source>
</reference>
<organism evidence="2 3">
    <name type="scientific">Kitasatospora terrestris</name>
    <dbReference type="NCBI Taxonomy" id="258051"/>
    <lineage>
        <taxon>Bacteria</taxon>
        <taxon>Bacillati</taxon>
        <taxon>Actinomycetota</taxon>
        <taxon>Actinomycetes</taxon>
        <taxon>Kitasatosporales</taxon>
        <taxon>Streptomycetaceae</taxon>
        <taxon>Kitasatospora</taxon>
    </lineage>
</organism>
<dbReference type="RefSeq" id="WP_425559615.1">
    <property type="nucleotide sequence ID" value="NZ_BAABIS010000001.1"/>
</dbReference>
<sequence>MTARTTPAPALRRAPAAGAAPLVALLVALTASLAAALVAVAPGAQAAGYRYWSFWKWSGSAWAYQQVGPAGFVPADGAVDGWRFAVSPDGGQDAARPTATGEFAAICADTPPAASHKRVAVVLDFGTAADAPGGEQPPAPRTACAAVPAAASSADVLAAVAPPLRYDSAGVLCAIAGYPRAGCADTVAAPAAPAAGGTPADDGPSLGLVAGGALVAALAVGAAWQARRRR</sequence>
<gene>
    <name evidence="2" type="ORF">GCM10023235_24470</name>
</gene>
<keyword evidence="1" id="KW-0472">Membrane</keyword>
<evidence type="ECO:0000313" key="3">
    <source>
        <dbReference type="Proteomes" id="UP001501752"/>
    </source>
</evidence>
<evidence type="ECO:0000256" key="1">
    <source>
        <dbReference type="SAM" id="Phobius"/>
    </source>
</evidence>
<protein>
    <submittedName>
        <fullName evidence="2">SCO2322 family protein</fullName>
    </submittedName>
</protein>
<dbReference type="InterPro" id="IPR047704">
    <property type="entry name" value="GPS-CTERM"/>
</dbReference>
<name>A0ABP9DMF0_9ACTN</name>
<evidence type="ECO:0000313" key="2">
    <source>
        <dbReference type="EMBL" id="GAA4846820.1"/>
    </source>
</evidence>
<dbReference type="Proteomes" id="UP001501752">
    <property type="component" value="Unassembled WGS sequence"/>
</dbReference>
<feature type="transmembrane region" description="Helical" evidence="1">
    <location>
        <begin position="206"/>
        <end position="224"/>
    </location>
</feature>
<keyword evidence="1" id="KW-0812">Transmembrane</keyword>
<dbReference type="NCBIfam" id="NF040681">
    <property type="entry name" value="GPS-CTERM"/>
    <property type="match status" value="1"/>
</dbReference>
<accession>A0ABP9DMF0</accession>
<dbReference type="NCBIfam" id="NF040672">
    <property type="entry name" value="SCO2322_fam"/>
    <property type="match status" value="1"/>
</dbReference>
<keyword evidence="3" id="KW-1185">Reference proteome</keyword>
<proteinExistence type="predicted"/>
<keyword evidence="1" id="KW-1133">Transmembrane helix</keyword>
<dbReference type="EMBL" id="BAABIS010000001">
    <property type="protein sequence ID" value="GAA4846820.1"/>
    <property type="molecule type" value="Genomic_DNA"/>
</dbReference>